<dbReference type="EMBL" id="BTRK01000005">
    <property type="protein sequence ID" value="GMR51837.1"/>
    <property type="molecule type" value="Genomic_DNA"/>
</dbReference>
<name>A0AAN5I4E2_9BILA</name>
<accession>A0AAN5I4E2</accession>
<evidence type="ECO:0000313" key="2">
    <source>
        <dbReference type="Proteomes" id="UP001328107"/>
    </source>
</evidence>
<dbReference type="AlphaFoldDB" id="A0AAN5I4E2"/>
<gene>
    <name evidence="1" type="ORF">PMAYCL1PPCAC_22032</name>
</gene>
<comment type="caution">
    <text evidence="1">The sequence shown here is derived from an EMBL/GenBank/DDBJ whole genome shotgun (WGS) entry which is preliminary data.</text>
</comment>
<proteinExistence type="predicted"/>
<protein>
    <submittedName>
        <fullName evidence="1">Uncharacterized protein</fullName>
    </submittedName>
</protein>
<feature type="non-terminal residue" evidence="1">
    <location>
        <position position="79"/>
    </location>
</feature>
<evidence type="ECO:0000313" key="1">
    <source>
        <dbReference type="EMBL" id="GMR51837.1"/>
    </source>
</evidence>
<feature type="non-terminal residue" evidence="1">
    <location>
        <position position="1"/>
    </location>
</feature>
<keyword evidence="2" id="KW-1185">Reference proteome</keyword>
<dbReference type="Proteomes" id="UP001328107">
    <property type="component" value="Unassembled WGS sequence"/>
</dbReference>
<organism evidence="1 2">
    <name type="scientific">Pristionchus mayeri</name>
    <dbReference type="NCBI Taxonomy" id="1317129"/>
    <lineage>
        <taxon>Eukaryota</taxon>
        <taxon>Metazoa</taxon>
        <taxon>Ecdysozoa</taxon>
        <taxon>Nematoda</taxon>
        <taxon>Chromadorea</taxon>
        <taxon>Rhabditida</taxon>
        <taxon>Rhabditina</taxon>
        <taxon>Diplogasteromorpha</taxon>
        <taxon>Diplogasteroidea</taxon>
        <taxon>Neodiplogasteridae</taxon>
        <taxon>Pristionchus</taxon>
    </lineage>
</organism>
<sequence length="79" mass="9169">RLGKTSHEVMTLSVNTESSKKVFTFEYCRPLNRRNVPRIFEFQRLILHDAPRKNVQALDFSQPPGSPLFTTVHLVDKID</sequence>
<reference evidence="2" key="1">
    <citation type="submission" date="2022-10" db="EMBL/GenBank/DDBJ databases">
        <title>Genome assembly of Pristionchus species.</title>
        <authorList>
            <person name="Yoshida K."/>
            <person name="Sommer R.J."/>
        </authorList>
    </citation>
    <scope>NUCLEOTIDE SEQUENCE [LARGE SCALE GENOMIC DNA]</scope>
    <source>
        <strain evidence="2">RS5460</strain>
    </source>
</reference>